<proteinExistence type="predicted"/>
<feature type="transmembrane region" description="Helical" evidence="2">
    <location>
        <begin position="216"/>
        <end position="235"/>
    </location>
</feature>
<dbReference type="PANTHER" id="PTHR37422:SF13">
    <property type="entry name" value="LIPOPOLYSACCHARIDE BIOSYNTHESIS PROTEIN PA4999-RELATED"/>
    <property type="match status" value="1"/>
</dbReference>
<name>A0ABY1BXY0_MYXFU</name>
<feature type="transmembrane region" description="Helical" evidence="2">
    <location>
        <begin position="454"/>
        <end position="470"/>
    </location>
</feature>
<feature type="transmembrane region" description="Helical" evidence="2">
    <location>
        <begin position="266"/>
        <end position="283"/>
    </location>
</feature>
<reference evidence="3 4" key="1">
    <citation type="submission" date="2016-10" db="EMBL/GenBank/DDBJ databases">
        <authorList>
            <person name="Varghese N."/>
            <person name="Submissions S."/>
        </authorList>
    </citation>
    <scope>NUCLEOTIDE SEQUENCE [LARGE SCALE GENOMIC DNA]</scope>
    <source>
        <strain evidence="3 4">DSM 16525</strain>
    </source>
</reference>
<feature type="transmembrane region" description="Helical" evidence="2">
    <location>
        <begin position="386"/>
        <end position="412"/>
    </location>
</feature>
<evidence type="ECO:0008006" key="5">
    <source>
        <dbReference type="Google" id="ProtNLM"/>
    </source>
</evidence>
<keyword evidence="2" id="KW-1133">Transmembrane helix</keyword>
<feature type="transmembrane region" description="Helical" evidence="2">
    <location>
        <begin position="46"/>
        <end position="66"/>
    </location>
</feature>
<keyword evidence="2" id="KW-0812">Transmembrane</keyword>
<keyword evidence="2" id="KW-0472">Membrane</keyword>
<feature type="transmembrane region" description="Helical" evidence="2">
    <location>
        <begin position="242"/>
        <end position="260"/>
    </location>
</feature>
<feature type="transmembrane region" description="Helical" evidence="2">
    <location>
        <begin position="152"/>
        <end position="174"/>
    </location>
</feature>
<dbReference type="EMBL" id="FOIB01000001">
    <property type="protein sequence ID" value="SET07273.1"/>
    <property type="molecule type" value="Genomic_DNA"/>
</dbReference>
<sequence length="478" mass="51663">MLGRRYVRRAPGAPLEVAPPQQPRPPSKDAPPVTASRTGLLSSNRLVPLFIGVLVACQLALLVEAIAPLRVLVRILAFGLSLALLVLVPGRGARHPAVPFVVGSLAITTLNFFHPGTVSPMAGAVQLGIQLSIIAPLFWVTRLSIDSRVFRLTLTLLFLFNMASASVGVLQVYFPGRFQPAMSAAVQAQGDSYLRSLEFETASGARVFRPMGLTDIPGGAATGGFYAVLLGSGFLLSSRKGLSRALSVVGILVGLLCLYLCQVRAIALTLGVCLAAMAGMLVLTGRVARLAKLMAVVGMASVFAFGWAVAVGGDAVQKRWDSLFEAKPEEVYHSNRGRFLEGTFEYFLPEYPLGAGLGRYGMANAYFGDNSDPAQPPLWAEIQWTAWVYDGGIVVVVLYPLALLATMAWVLQMARRRHDSGDEFWLWGSVIFAYNLGALALTFSYPFFMSQVGMEFWLLNAALFGAWTHAKTLHAHRR</sequence>
<organism evidence="3 4">
    <name type="scientific">Myxococcus fulvus</name>
    <dbReference type="NCBI Taxonomy" id="33"/>
    <lineage>
        <taxon>Bacteria</taxon>
        <taxon>Pseudomonadati</taxon>
        <taxon>Myxococcota</taxon>
        <taxon>Myxococcia</taxon>
        <taxon>Myxococcales</taxon>
        <taxon>Cystobacterineae</taxon>
        <taxon>Myxococcaceae</taxon>
        <taxon>Myxococcus</taxon>
    </lineage>
</organism>
<comment type="caution">
    <text evidence="3">The sequence shown here is derived from an EMBL/GenBank/DDBJ whole genome shotgun (WGS) entry which is preliminary data.</text>
</comment>
<dbReference type="PANTHER" id="PTHR37422">
    <property type="entry name" value="TEICHURONIC ACID BIOSYNTHESIS PROTEIN TUAE"/>
    <property type="match status" value="1"/>
</dbReference>
<feature type="transmembrane region" description="Helical" evidence="2">
    <location>
        <begin position="97"/>
        <end position="114"/>
    </location>
</feature>
<feature type="compositionally biased region" description="Pro residues" evidence="1">
    <location>
        <begin position="20"/>
        <end position="29"/>
    </location>
</feature>
<evidence type="ECO:0000313" key="4">
    <source>
        <dbReference type="Proteomes" id="UP000183760"/>
    </source>
</evidence>
<protein>
    <recommendedName>
        <fullName evidence="5">O-antigen polymerase family protein</fullName>
    </recommendedName>
</protein>
<feature type="transmembrane region" description="Helical" evidence="2">
    <location>
        <begin position="290"/>
        <end position="310"/>
    </location>
</feature>
<evidence type="ECO:0000256" key="2">
    <source>
        <dbReference type="SAM" id="Phobius"/>
    </source>
</evidence>
<keyword evidence="4" id="KW-1185">Reference proteome</keyword>
<gene>
    <name evidence="3" type="ORF">SAMN05443572_1011023</name>
</gene>
<feature type="transmembrane region" description="Helical" evidence="2">
    <location>
        <begin position="120"/>
        <end position="140"/>
    </location>
</feature>
<feature type="transmembrane region" description="Helical" evidence="2">
    <location>
        <begin position="72"/>
        <end position="90"/>
    </location>
</feature>
<evidence type="ECO:0000256" key="1">
    <source>
        <dbReference type="SAM" id="MobiDB-lite"/>
    </source>
</evidence>
<dbReference type="InterPro" id="IPR051533">
    <property type="entry name" value="WaaL-like"/>
</dbReference>
<evidence type="ECO:0000313" key="3">
    <source>
        <dbReference type="EMBL" id="SET07273.1"/>
    </source>
</evidence>
<feature type="transmembrane region" description="Helical" evidence="2">
    <location>
        <begin position="424"/>
        <end position="448"/>
    </location>
</feature>
<feature type="region of interest" description="Disordered" evidence="1">
    <location>
        <begin position="13"/>
        <end position="36"/>
    </location>
</feature>
<accession>A0ABY1BXY0</accession>
<dbReference type="Proteomes" id="UP000183760">
    <property type="component" value="Unassembled WGS sequence"/>
</dbReference>